<reference evidence="1" key="1">
    <citation type="journal article" date="2022" name="bioRxiv">
        <title>Sequencing and chromosome-scale assembly of the giantPleurodeles waltlgenome.</title>
        <authorList>
            <person name="Brown T."/>
            <person name="Elewa A."/>
            <person name="Iarovenko S."/>
            <person name="Subramanian E."/>
            <person name="Araus A.J."/>
            <person name="Petzold A."/>
            <person name="Susuki M."/>
            <person name="Suzuki K.-i.T."/>
            <person name="Hayashi T."/>
            <person name="Toyoda A."/>
            <person name="Oliveira C."/>
            <person name="Osipova E."/>
            <person name="Leigh N.D."/>
            <person name="Simon A."/>
            <person name="Yun M.H."/>
        </authorList>
    </citation>
    <scope>NUCLEOTIDE SEQUENCE</scope>
    <source>
        <strain evidence="1">20211129_DDA</strain>
        <tissue evidence="1">Liver</tissue>
    </source>
</reference>
<gene>
    <name evidence="1" type="ORF">NDU88_005789</name>
</gene>
<organism evidence="1 2">
    <name type="scientific">Pleurodeles waltl</name>
    <name type="common">Iberian ribbed newt</name>
    <dbReference type="NCBI Taxonomy" id="8319"/>
    <lineage>
        <taxon>Eukaryota</taxon>
        <taxon>Metazoa</taxon>
        <taxon>Chordata</taxon>
        <taxon>Craniata</taxon>
        <taxon>Vertebrata</taxon>
        <taxon>Euteleostomi</taxon>
        <taxon>Amphibia</taxon>
        <taxon>Batrachia</taxon>
        <taxon>Caudata</taxon>
        <taxon>Salamandroidea</taxon>
        <taxon>Salamandridae</taxon>
        <taxon>Pleurodelinae</taxon>
        <taxon>Pleurodeles</taxon>
    </lineage>
</organism>
<dbReference type="EMBL" id="JANPWB010000013">
    <property type="protein sequence ID" value="KAJ1108413.1"/>
    <property type="molecule type" value="Genomic_DNA"/>
</dbReference>
<keyword evidence="2" id="KW-1185">Reference proteome</keyword>
<dbReference type="AlphaFoldDB" id="A0AAV7MXD8"/>
<proteinExistence type="predicted"/>
<name>A0AAV7MXD8_PLEWA</name>
<evidence type="ECO:0000313" key="1">
    <source>
        <dbReference type="EMBL" id="KAJ1108413.1"/>
    </source>
</evidence>
<accession>A0AAV7MXD8</accession>
<sequence length="76" mass="8676">MAELKGGFQAINSRFDTLDASLSRMKEHIDRQVARMDGAECRKADVENDCVDTQKHLERDEHLKAMASKNKDLEAR</sequence>
<evidence type="ECO:0000313" key="2">
    <source>
        <dbReference type="Proteomes" id="UP001066276"/>
    </source>
</evidence>
<dbReference type="Proteomes" id="UP001066276">
    <property type="component" value="Chromosome 9"/>
</dbReference>
<comment type="caution">
    <text evidence="1">The sequence shown here is derived from an EMBL/GenBank/DDBJ whole genome shotgun (WGS) entry which is preliminary data.</text>
</comment>
<protein>
    <submittedName>
        <fullName evidence="1">Uncharacterized protein</fullName>
    </submittedName>
</protein>